<dbReference type="Pfam" id="PF00392">
    <property type="entry name" value="GntR"/>
    <property type="match status" value="1"/>
</dbReference>
<dbReference type="PANTHER" id="PTHR43537">
    <property type="entry name" value="TRANSCRIPTIONAL REGULATOR, GNTR FAMILY"/>
    <property type="match status" value="1"/>
</dbReference>
<name>A0ABT2YK33_9BURK</name>
<dbReference type="SMART" id="SM00345">
    <property type="entry name" value="HTH_GNTR"/>
    <property type="match status" value="1"/>
</dbReference>
<dbReference type="Proteomes" id="UP001209701">
    <property type="component" value="Unassembled WGS sequence"/>
</dbReference>
<dbReference type="InterPro" id="IPR008920">
    <property type="entry name" value="TF_FadR/GntR_C"/>
</dbReference>
<dbReference type="Pfam" id="PF07729">
    <property type="entry name" value="FCD"/>
    <property type="match status" value="1"/>
</dbReference>
<protein>
    <submittedName>
        <fullName evidence="5">FadR family transcriptional regulator</fullName>
    </submittedName>
</protein>
<evidence type="ECO:0000256" key="1">
    <source>
        <dbReference type="ARBA" id="ARBA00023015"/>
    </source>
</evidence>
<keyword evidence="3" id="KW-0804">Transcription</keyword>
<dbReference type="PANTHER" id="PTHR43537:SF5">
    <property type="entry name" value="UXU OPERON TRANSCRIPTIONAL REGULATOR"/>
    <property type="match status" value="1"/>
</dbReference>
<dbReference type="InterPro" id="IPR011711">
    <property type="entry name" value="GntR_C"/>
</dbReference>
<comment type="caution">
    <text evidence="5">The sequence shown here is derived from an EMBL/GenBank/DDBJ whole genome shotgun (WGS) entry which is preliminary data.</text>
</comment>
<dbReference type="Gene3D" id="1.10.10.10">
    <property type="entry name" value="Winged helix-like DNA-binding domain superfamily/Winged helix DNA-binding domain"/>
    <property type="match status" value="1"/>
</dbReference>
<dbReference type="SMART" id="SM00895">
    <property type="entry name" value="FCD"/>
    <property type="match status" value="1"/>
</dbReference>
<dbReference type="SUPFAM" id="SSF46785">
    <property type="entry name" value="Winged helix' DNA-binding domain"/>
    <property type="match status" value="1"/>
</dbReference>
<dbReference type="CDD" id="cd07377">
    <property type="entry name" value="WHTH_GntR"/>
    <property type="match status" value="1"/>
</dbReference>
<organism evidence="5 6">
    <name type="scientific">Roseateles oligotrophus</name>
    <dbReference type="NCBI Taxonomy" id="1769250"/>
    <lineage>
        <taxon>Bacteria</taxon>
        <taxon>Pseudomonadati</taxon>
        <taxon>Pseudomonadota</taxon>
        <taxon>Betaproteobacteria</taxon>
        <taxon>Burkholderiales</taxon>
        <taxon>Sphaerotilaceae</taxon>
        <taxon>Roseateles</taxon>
    </lineage>
</organism>
<evidence type="ECO:0000256" key="2">
    <source>
        <dbReference type="ARBA" id="ARBA00023125"/>
    </source>
</evidence>
<dbReference type="PROSITE" id="PS50949">
    <property type="entry name" value="HTH_GNTR"/>
    <property type="match status" value="1"/>
</dbReference>
<dbReference type="EMBL" id="JAJIRN010000009">
    <property type="protein sequence ID" value="MCV2370406.1"/>
    <property type="molecule type" value="Genomic_DNA"/>
</dbReference>
<evidence type="ECO:0000313" key="5">
    <source>
        <dbReference type="EMBL" id="MCV2370406.1"/>
    </source>
</evidence>
<dbReference type="InterPro" id="IPR036390">
    <property type="entry name" value="WH_DNA-bd_sf"/>
</dbReference>
<sequence>MSSNRVPAYRRAQIEIKQFIDNKGLKDGDRLPPEGWLAEELGISRPSLREAVKALESLGVIQSRHGEGIFVKAFSFDSILENLPYSLVAGDAQVKDLLHVRTFLELGAIPTVIEQIAPESVVKMRALAETMLVKARAHQTFEEEDRAFHVEMYRSLNNSFLLSLIDLFWSIFNNMHNAATQPATDPWAMEATALDHLQIVDMLEKKDGAGLLSAHRKHFDSILKRYPKS</sequence>
<dbReference type="Gene3D" id="1.20.120.530">
    <property type="entry name" value="GntR ligand-binding domain-like"/>
    <property type="match status" value="1"/>
</dbReference>
<proteinExistence type="predicted"/>
<feature type="domain" description="HTH gntR-type" evidence="4">
    <location>
        <begin position="6"/>
        <end position="74"/>
    </location>
</feature>
<dbReference type="RefSeq" id="WP_263572992.1">
    <property type="nucleotide sequence ID" value="NZ_JAJIRN010000009.1"/>
</dbReference>
<evidence type="ECO:0000313" key="6">
    <source>
        <dbReference type="Proteomes" id="UP001209701"/>
    </source>
</evidence>
<gene>
    <name evidence="5" type="ORF">LNV07_20185</name>
</gene>
<dbReference type="InterPro" id="IPR036388">
    <property type="entry name" value="WH-like_DNA-bd_sf"/>
</dbReference>
<keyword evidence="2" id="KW-0238">DNA-binding</keyword>
<evidence type="ECO:0000256" key="3">
    <source>
        <dbReference type="ARBA" id="ARBA00023163"/>
    </source>
</evidence>
<reference evidence="5 6" key="1">
    <citation type="submission" date="2021-11" db="EMBL/GenBank/DDBJ databases">
        <authorList>
            <person name="Liang Q."/>
            <person name="Mou H."/>
            <person name="Liu Z."/>
        </authorList>
    </citation>
    <scope>NUCLEOTIDE SEQUENCE [LARGE SCALE GENOMIC DNA]</scope>
    <source>
        <strain evidence="5 6">CHU3</strain>
    </source>
</reference>
<dbReference type="SUPFAM" id="SSF48008">
    <property type="entry name" value="GntR ligand-binding domain-like"/>
    <property type="match status" value="1"/>
</dbReference>
<evidence type="ECO:0000259" key="4">
    <source>
        <dbReference type="PROSITE" id="PS50949"/>
    </source>
</evidence>
<dbReference type="InterPro" id="IPR000524">
    <property type="entry name" value="Tscrpt_reg_HTH_GntR"/>
</dbReference>
<dbReference type="PRINTS" id="PR00035">
    <property type="entry name" value="HTHGNTR"/>
</dbReference>
<accession>A0ABT2YK33</accession>
<keyword evidence="6" id="KW-1185">Reference proteome</keyword>
<keyword evidence="1" id="KW-0805">Transcription regulation</keyword>